<evidence type="ECO:0000313" key="3">
    <source>
        <dbReference type="Proteomes" id="UP000288216"/>
    </source>
</evidence>
<dbReference type="Pfam" id="PF16876">
    <property type="entry name" value="Lipin_mid"/>
    <property type="match status" value="1"/>
</dbReference>
<evidence type="ECO:0000259" key="1">
    <source>
        <dbReference type="Pfam" id="PF16876"/>
    </source>
</evidence>
<protein>
    <recommendedName>
        <fullName evidence="1">Lipin middle domain-containing protein</fullName>
    </recommendedName>
</protein>
<keyword evidence="3" id="KW-1185">Reference proteome</keyword>
<name>A0A401QCS5_SCYTO</name>
<dbReference type="OrthoDB" id="4567at2759"/>
<organism evidence="2 3">
    <name type="scientific">Scyliorhinus torazame</name>
    <name type="common">Cloudy catshark</name>
    <name type="synonym">Catulus torazame</name>
    <dbReference type="NCBI Taxonomy" id="75743"/>
    <lineage>
        <taxon>Eukaryota</taxon>
        <taxon>Metazoa</taxon>
        <taxon>Chordata</taxon>
        <taxon>Craniata</taxon>
        <taxon>Vertebrata</taxon>
        <taxon>Chondrichthyes</taxon>
        <taxon>Elasmobranchii</taxon>
        <taxon>Galeomorphii</taxon>
        <taxon>Galeoidea</taxon>
        <taxon>Carcharhiniformes</taxon>
        <taxon>Scyliorhinidae</taxon>
        <taxon>Scyliorhinus</taxon>
    </lineage>
</organism>
<feature type="non-terminal residue" evidence="2">
    <location>
        <position position="1"/>
    </location>
</feature>
<proteinExistence type="predicted"/>
<sequence length="63" mass="7364">YYNWSTAAPMLLAVQTFQKPLPKVAVENLIKERMPKKGGRWWFSWRGRSNKVKVVCFPNAIPK</sequence>
<dbReference type="STRING" id="75743.A0A401QCS5"/>
<comment type="caution">
    <text evidence="2">The sequence shown here is derived from an EMBL/GenBank/DDBJ whole genome shotgun (WGS) entry which is preliminary data.</text>
</comment>
<dbReference type="InterPro" id="IPR031703">
    <property type="entry name" value="Lipin_mid"/>
</dbReference>
<dbReference type="EMBL" id="BFAA01038165">
    <property type="protein sequence ID" value="GCB83117.1"/>
    <property type="molecule type" value="Genomic_DNA"/>
</dbReference>
<reference evidence="2 3" key="1">
    <citation type="journal article" date="2018" name="Nat. Ecol. Evol.">
        <title>Shark genomes provide insights into elasmobranch evolution and the origin of vertebrates.</title>
        <authorList>
            <person name="Hara Y"/>
            <person name="Yamaguchi K"/>
            <person name="Onimaru K"/>
            <person name="Kadota M"/>
            <person name="Koyanagi M"/>
            <person name="Keeley SD"/>
            <person name="Tatsumi K"/>
            <person name="Tanaka K"/>
            <person name="Motone F"/>
            <person name="Kageyama Y"/>
            <person name="Nozu R"/>
            <person name="Adachi N"/>
            <person name="Nishimura O"/>
            <person name="Nakagawa R"/>
            <person name="Tanegashima C"/>
            <person name="Kiyatake I"/>
            <person name="Matsumoto R"/>
            <person name="Murakumo K"/>
            <person name="Nishida K"/>
            <person name="Terakita A"/>
            <person name="Kuratani S"/>
            <person name="Sato K"/>
            <person name="Hyodo S Kuraku.S."/>
        </authorList>
    </citation>
    <scope>NUCLEOTIDE SEQUENCE [LARGE SCALE GENOMIC DNA]</scope>
</reference>
<evidence type="ECO:0000313" key="2">
    <source>
        <dbReference type="EMBL" id="GCB83117.1"/>
    </source>
</evidence>
<gene>
    <name evidence="2" type="ORF">scyTo_0024048</name>
</gene>
<feature type="domain" description="Lipin middle" evidence="1">
    <location>
        <begin position="1"/>
        <end position="45"/>
    </location>
</feature>
<dbReference type="AlphaFoldDB" id="A0A401QCS5"/>
<accession>A0A401QCS5</accession>
<dbReference type="Proteomes" id="UP000288216">
    <property type="component" value="Unassembled WGS sequence"/>
</dbReference>